<dbReference type="EMBL" id="JAUHHV010000002">
    <property type="protein sequence ID" value="KAK1432281.1"/>
    <property type="molecule type" value="Genomic_DNA"/>
</dbReference>
<accession>A0AAD8L3U8</accession>
<dbReference type="Proteomes" id="UP001229421">
    <property type="component" value="Unassembled WGS sequence"/>
</dbReference>
<keyword evidence="2" id="KW-1185">Reference proteome</keyword>
<protein>
    <submittedName>
        <fullName evidence="1">Uncharacterized protein</fullName>
    </submittedName>
</protein>
<comment type="caution">
    <text evidence="1">The sequence shown here is derived from an EMBL/GenBank/DDBJ whole genome shotgun (WGS) entry which is preliminary data.</text>
</comment>
<sequence length="95" mass="10506">MTVVLFLFESNCYSLSTSYAKIEVVVIAQLQFSVSIEIIILFQLLSIVQFLCEGFPELDETLLLCLFVSQICANQKAAANARLRSSPSFSGCSMI</sequence>
<proteinExistence type="predicted"/>
<evidence type="ECO:0000313" key="1">
    <source>
        <dbReference type="EMBL" id="KAK1432281.1"/>
    </source>
</evidence>
<organism evidence="1 2">
    <name type="scientific">Tagetes erecta</name>
    <name type="common">African marigold</name>
    <dbReference type="NCBI Taxonomy" id="13708"/>
    <lineage>
        <taxon>Eukaryota</taxon>
        <taxon>Viridiplantae</taxon>
        <taxon>Streptophyta</taxon>
        <taxon>Embryophyta</taxon>
        <taxon>Tracheophyta</taxon>
        <taxon>Spermatophyta</taxon>
        <taxon>Magnoliopsida</taxon>
        <taxon>eudicotyledons</taxon>
        <taxon>Gunneridae</taxon>
        <taxon>Pentapetalae</taxon>
        <taxon>asterids</taxon>
        <taxon>campanulids</taxon>
        <taxon>Asterales</taxon>
        <taxon>Asteraceae</taxon>
        <taxon>Asteroideae</taxon>
        <taxon>Heliantheae alliance</taxon>
        <taxon>Tageteae</taxon>
        <taxon>Tagetes</taxon>
    </lineage>
</organism>
<dbReference type="AlphaFoldDB" id="A0AAD8L3U8"/>
<evidence type="ECO:0000313" key="2">
    <source>
        <dbReference type="Proteomes" id="UP001229421"/>
    </source>
</evidence>
<name>A0AAD8L3U8_TARER</name>
<gene>
    <name evidence="1" type="ORF">QVD17_09176</name>
</gene>
<reference evidence="1" key="1">
    <citation type="journal article" date="2023" name="bioRxiv">
        <title>Improved chromosome-level genome assembly for marigold (Tagetes erecta).</title>
        <authorList>
            <person name="Jiang F."/>
            <person name="Yuan L."/>
            <person name="Wang S."/>
            <person name="Wang H."/>
            <person name="Xu D."/>
            <person name="Wang A."/>
            <person name="Fan W."/>
        </authorList>
    </citation>
    <scope>NUCLEOTIDE SEQUENCE</scope>
    <source>
        <strain evidence="1">WSJ</strain>
        <tissue evidence="1">Leaf</tissue>
    </source>
</reference>